<name>A0A8J3T9A9_9ACTN</name>
<evidence type="ECO:0000256" key="3">
    <source>
        <dbReference type="ARBA" id="ARBA00022989"/>
    </source>
</evidence>
<sequence length="270" mass="28979">MNSGPAAESARRVFAIAARHAYVLRRSPHRVFDVVVWPAVDVVLFGSIGIFAASRATGTARQVTLYLLVGVVLWHVVYQAQIAVATGFLEETWSRTVLNLMVTPMREWEYLAGVALFGLVKLVAGVGVVALIAWGAYAFDVTSIGVGLIPIAVLLLAIGWAIAMFVVGLVLRFGSGAEVLAWGILFMTMPLSGVFYPVSALPAAIRPIGRALPTTHAFEAGRLLAAGRPTPWGELWLAGAGTAVLVVASLGYLGWMLRIFRARGYITRYL</sequence>
<keyword evidence="5" id="KW-0046">Antibiotic resistance</keyword>
<accession>A0A8J3T9A9</accession>
<dbReference type="GO" id="GO:0043190">
    <property type="term" value="C:ATP-binding cassette (ABC) transporter complex"/>
    <property type="evidence" value="ECO:0007669"/>
    <property type="project" value="InterPro"/>
</dbReference>
<dbReference type="InterPro" id="IPR047817">
    <property type="entry name" value="ABC2_TM_bact-type"/>
</dbReference>
<dbReference type="Proteomes" id="UP000599074">
    <property type="component" value="Unassembled WGS sequence"/>
</dbReference>
<dbReference type="PIRSF" id="PIRSF006648">
    <property type="entry name" value="DrrB"/>
    <property type="match status" value="1"/>
</dbReference>
<dbReference type="RefSeq" id="WP_168112830.1">
    <property type="nucleotide sequence ID" value="NZ_BOON01000005.1"/>
</dbReference>
<dbReference type="EMBL" id="BOON01000005">
    <property type="protein sequence ID" value="GII20936.1"/>
    <property type="molecule type" value="Genomic_DNA"/>
</dbReference>
<comment type="subcellular location">
    <subcellularLocation>
        <location evidence="6">Cell membrane</location>
        <topology evidence="6">Multi-pass membrane protein</topology>
    </subcellularLocation>
    <subcellularLocation>
        <location evidence="1">Membrane</location>
        <topology evidence="1">Multi-pass membrane protein</topology>
    </subcellularLocation>
</comment>
<gene>
    <name evidence="8" type="ORF">Pme01_05330</name>
</gene>
<protein>
    <recommendedName>
        <fullName evidence="6">Transport permease protein</fullName>
    </recommendedName>
</protein>
<proteinExistence type="inferred from homology"/>
<keyword evidence="6" id="KW-0813">Transport</keyword>
<keyword evidence="9" id="KW-1185">Reference proteome</keyword>
<dbReference type="Pfam" id="PF01061">
    <property type="entry name" value="ABC2_membrane"/>
    <property type="match status" value="1"/>
</dbReference>
<evidence type="ECO:0000313" key="9">
    <source>
        <dbReference type="Proteomes" id="UP000599074"/>
    </source>
</evidence>
<comment type="similarity">
    <text evidence="6">Belongs to the ABC-2 integral membrane protein family.</text>
</comment>
<feature type="transmembrane region" description="Helical" evidence="6">
    <location>
        <begin position="179"/>
        <end position="198"/>
    </location>
</feature>
<keyword evidence="6" id="KW-1003">Cell membrane</keyword>
<feature type="transmembrane region" description="Helical" evidence="6">
    <location>
        <begin position="110"/>
        <end position="137"/>
    </location>
</feature>
<evidence type="ECO:0000256" key="4">
    <source>
        <dbReference type="ARBA" id="ARBA00023136"/>
    </source>
</evidence>
<dbReference type="GO" id="GO:0046677">
    <property type="term" value="P:response to antibiotic"/>
    <property type="evidence" value="ECO:0007669"/>
    <property type="project" value="UniProtKB-KW"/>
</dbReference>
<dbReference type="InterPro" id="IPR051784">
    <property type="entry name" value="Nod_factor_ABC_transporter"/>
</dbReference>
<feature type="domain" description="ABC transmembrane type-2" evidence="7">
    <location>
        <begin position="29"/>
        <end position="263"/>
    </location>
</feature>
<evidence type="ECO:0000256" key="6">
    <source>
        <dbReference type="RuleBase" id="RU361157"/>
    </source>
</evidence>
<evidence type="ECO:0000256" key="2">
    <source>
        <dbReference type="ARBA" id="ARBA00022692"/>
    </source>
</evidence>
<dbReference type="PANTHER" id="PTHR43229">
    <property type="entry name" value="NODULATION PROTEIN J"/>
    <property type="match status" value="1"/>
</dbReference>
<dbReference type="GO" id="GO:0140359">
    <property type="term" value="F:ABC-type transporter activity"/>
    <property type="evidence" value="ECO:0007669"/>
    <property type="project" value="InterPro"/>
</dbReference>
<feature type="transmembrane region" description="Helical" evidence="6">
    <location>
        <begin position="143"/>
        <end position="167"/>
    </location>
</feature>
<evidence type="ECO:0000313" key="8">
    <source>
        <dbReference type="EMBL" id="GII20936.1"/>
    </source>
</evidence>
<evidence type="ECO:0000256" key="1">
    <source>
        <dbReference type="ARBA" id="ARBA00004141"/>
    </source>
</evidence>
<reference evidence="8" key="1">
    <citation type="submission" date="2021-01" db="EMBL/GenBank/DDBJ databases">
        <title>Whole genome shotgun sequence of Planosporangium mesophilum NBRC 109066.</title>
        <authorList>
            <person name="Komaki H."/>
            <person name="Tamura T."/>
        </authorList>
    </citation>
    <scope>NUCLEOTIDE SEQUENCE</scope>
    <source>
        <strain evidence="8">NBRC 109066</strain>
    </source>
</reference>
<feature type="transmembrane region" description="Helical" evidence="6">
    <location>
        <begin position="65"/>
        <end position="89"/>
    </location>
</feature>
<keyword evidence="3 6" id="KW-1133">Transmembrane helix</keyword>
<feature type="transmembrane region" description="Helical" evidence="6">
    <location>
        <begin position="34"/>
        <end position="53"/>
    </location>
</feature>
<dbReference type="InterPro" id="IPR013525">
    <property type="entry name" value="ABC2_TM"/>
</dbReference>
<dbReference type="PANTHER" id="PTHR43229:SF6">
    <property type="entry name" value="ABC-TYPE MULTIDRUG TRANSPORT SYSTEM, PERMEASE COMPONENT"/>
    <property type="match status" value="1"/>
</dbReference>
<dbReference type="PROSITE" id="PS51012">
    <property type="entry name" value="ABC_TM2"/>
    <property type="match status" value="1"/>
</dbReference>
<evidence type="ECO:0000259" key="7">
    <source>
        <dbReference type="PROSITE" id="PS51012"/>
    </source>
</evidence>
<organism evidence="8 9">
    <name type="scientific">Planosporangium mesophilum</name>
    <dbReference type="NCBI Taxonomy" id="689768"/>
    <lineage>
        <taxon>Bacteria</taxon>
        <taxon>Bacillati</taxon>
        <taxon>Actinomycetota</taxon>
        <taxon>Actinomycetes</taxon>
        <taxon>Micromonosporales</taxon>
        <taxon>Micromonosporaceae</taxon>
        <taxon>Planosporangium</taxon>
    </lineage>
</organism>
<dbReference type="AlphaFoldDB" id="A0A8J3T9A9"/>
<comment type="caution">
    <text evidence="8">The sequence shown here is derived from an EMBL/GenBank/DDBJ whole genome shotgun (WGS) entry which is preliminary data.</text>
</comment>
<keyword evidence="2 6" id="KW-0812">Transmembrane</keyword>
<keyword evidence="4 6" id="KW-0472">Membrane</keyword>
<dbReference type="InterPro" id="IPR000412">
    <property type="entry name" value="ABC_2_transport"/>
</dbReference>
<feature type="transmembrane region" description="Helical" evidence="6">
    <location>
        <begin position="235"/>
        <end position="255"/>
    </location>
</feature>
<evidence type="ECO:0000256" key="5">
    <source>
        <dbReference type="ARBA" id="ARBA00023251"/>
    </source>
</evidence>